<organism evidence="1 2">
    <name type="scientific">Rhododendron molle</name>
    <name type="common">Chinese azalea</name>
    <name type="synonym">Azalea mollis</name>
    <dbReference type="NCBI Taxonomy" id="49168"/>
    <lineage>
        <taxon>Eukaryota</taxon>
        <taxon>Viridiplantae</taxon>
        <taxon>Streptophyta</taxon>
        <taxon>Embryophyta</taxon>
        <taxon>Tracheophyta</taxon>
        <taxon>Spermatophyta</taxon>
        <taxon>Magnoliopsida</taxon>
        <taxon>eudicotyledons</taxon>
        <taxon>Gunneridae</taxon>
        <taxon>Pentapetalae</taxon>
        <taxon>asterids</taxon>
        <taxon>Ericales</taxon>
        <taxon>Ericaceae</taxon>
        <taxon>Ericoideae</taxon>
        <taxon>Rhodoreae</taxon>
        <taxon>Rhododendron</taxon>
    </lineage>
</organism>
<evidence type="ECO:0000313" key="2">
    <source>
        <dbReference type="Proteomes" id="UP001062846"/>
    </source>
</evidence>
<keyword evidence="2" id="KW-1185">Reference proteome</keyword>
<comment type="caution">
    <text evidence="1">The sequence shown here is derived from an EMBL/GenBank/DDBJ whole genome shotgun (WGS) entry which is preliminary data.</text>
</comment>
<proteinExistence type="predicted"/>
<evidence type="ECO:0000313" key="1">
    <source>
        <dbReference type="EMBL" id="KAI8560358.1"/>
    </source>
</evidence>
<gene>
    <name evidence="1" type="ORF">RHMOL_Rhmol04G0249300</name>
</gene>
<protein>
    <submittedName>
        <fullName evidence="1">Uncharacterized protein</fullName>
    </submittedName>
</protein>
<accession>A0ACC0P3Y1</accession>
<sequence>MVQSLLYEYELFDYYMDFDPEYFSNKLNHDGHIVRDIIEYYVGGTVSFVDYCDNDRISKTKLQSMSKEVRYVEEVVLFYKVQNNRKWVFKKIQTNSDVTIMVQNLRNGLVEVFITDSNLEGFTNVEYNVSVDVEDDLLDIDITSWEWDYGPFLQDNYKFWDITTHIPSSRPNPPSTIEPLFINEPLLEEEMLEEDLFIMILIQNLILMFS</sequence>
<name>A0ACC0P3Y1_RHOML</name>
<dbReference type="EMBL" id="CM046391">
    <property type="protein sequence ID" value="KAI8560358.1"/>
    <property type="molecule type" value="Genomic_DNA"/>
</dbReference>
<reference evidence="1" key="1">
    <citation type="submission" date="2022-02" db="EMBL/GenBank/DDBJ databases">
        <title>Plant Genome Project.</title>
        <authorList>
            <person name="Zhang R.-G."/>
        </authorList>
    </citation>
    <scope>NUCLEOTIDE SEQUENCE</scope>
    <source>
        <strain evidence="1">AT1</strain>
    </source>
</reference>
<dbReference type="Proteomes" id="UP001062846">
    <property type="component" value="Chromosome 4"/>
</dbReference>